<comment type="caution">
    <text evidence="3">The sequence shown here is derived from an EMBL/GenBank/DDBJ whole genome shotgun (WGS) entry which is preliminary data.</text>
</comment>
<proteinExistence type="predicted"/>
<dbReference type="EMBL" id="JBJHZY010000002">
    <property type="protein sequence ID" value="MFL0269000.1"/>
    <property type="molecule type" value="Genomic_DNA"/>
</dbReference>
<dbReference type="InterPro" id="IPR012349">
    <property type="entry name" value="Split_barrel_FMN-bd"/>
</dbReference>
<dbReference type="PANTHER" id="PTHR35176:SF6">
    <property type="entry name" value="HEME OXYGENASE HI_0854-RELATED"/>
    <property type="match status" value="1"/>
</dbReference>
<gene>
    <name evidence="3" type="ORF">ACJDUH_12955</name>
</gene>
<dbReference type="RefSeq" id="WP_406765619.1">
    <property type="nucleotide sequence ID" value="NZ_JBJHZY010000002.1"/>
</dbReference>
<dbReference type="Gene3D" id="2.30.110.10">
    <property type="entry name" value="Electron Transport, Fmn-binding Protein, Chain A"/>
    <property type="match status" value="1"/>
</dbReference>
<reference evidence="3 4" key="1">
    <citation type="submission" date="2024-11" db="EMBL/GenBank/DDBJ databases">
        <authorList>
            <person name="Heng Y.C."/>
            <person name="Lim A.C.H."/>
            <person name="Lee J.K.Y."/>
            <person name="Kittelmann S."/>
        </authorList>
    </citation>
    <scope>NUCLEOTIDE SEQUENCE [LARGE SCALE GENOMIC DNA]</scope>
    <source>
        <strain evidence="3 4">WILCCON 0202</strain>
    </source>
</reference>
<dbReference type="Pfam" id="PF01243">
    <property type="entry name" value="PNPOx_N"/>
    <property type="match status" value="1"/>
</dbReference>
<accession>A0ABW8TU55</accession>
<dbReference type="SUPFAM" id="SSF50475">
    <property type="entry name" value="FMN-binding split barrel"/>
    <property type="match status" value="1"/>
</dbReference>
<protein>
    <submittedName>
        <fullName evidence="3">Pyridoxamine 5'-phosphate oxidase family protein</fullName>
    </submittedName>
</protein>
<evidence type="ECO:0000259" key="2">
    <source>
        <dbReference type="Pfam" id="PF01243"/>
    </source>
</evidence>
<dbReference type="InterPro" id="IPR011576">
    <property type="entry name" value="Pyridox_Oxase_N"/>
</dbReference>
<dbReference type="InterPro" id="IPR052019">
    <property type="entry name" value="F420H2_bilvrd_red/Heme_oxyg"/>
</dbReference>
<dbReference type="PANTHER" id="PTHR35176">
    <property type="entry name" value="HEME OXYGENASE HI_0854-RELATED"/>
    <property type="match status" value="1"/>
</dbReference>
<keyword evidence="1" id="KW-0560">Oxidoreductase</keyword>
<keyword evidence="4" id="KW-1185">Reference proteome</keyword>
<sequence length="150" mass="17002">MSNTFETMSSYLKQHSILTLSTIGTNGTPALDTVDYMWTGEKLFFFTDIRSRKAANMKNNPSIVAIVAEKDTEFFSAKSVEIYGTSRICEDPAKINAYMQNFMARRPQFASQQPNPEMQKNMVVYEVIPTKLRMLDNTIAPGNIDELELV</sequence>
<dbReference type="Proteomes" id="UP001623661">
    <property type="component" value="Unassembled WGS sequence"/>
</dbReference>
<organism evidence="3 4">
    <name type="scientific">Candidatus Clostridium radicumherbarum</name>
    <dbReference type="NCBI Taxonomy" id="3381662"/>
    <lineage>
        <taxon>Bacteria</taxon>
        <taxon>Bacillati</taxon>
        <taxon>Bacillota</taxon>
        <taxon>Clostridia</taxon>
        <taxon>Eubacteriales</taxon>
        <taxon>Clostridiaceae</taxon>
        <taxon>Clostridium</taxon>
    </lineage>
</organism>
<evidence type="ECO:0000256" key="1">
    <source>
        <dbReference type="ARBA" id="ARBA00023002"/>
    </source>
</evidence>
<name>A0ABW8TU55_9CLOT</name>
<evidence type="ECO:0000313" key="3">
    <source>
        <dbReference type="EMBL" id="MFL0269000.1"/>
    </source>
</evidence>
<feature type="domain" description="Pyridoxamine 5'-phosphate oxidase N-terminal" evidence="2">
    <location>
        <begin position="8"/>
        <end position="134"/>
    </location>
</feature>
<evidence type="ECO:0000313" key="4">
    <source>
        <dbReference type="Proteomes" id="UP001623661"/>
    </source>
</evidence>